<evidence type="ECO:0000313" key="1">
    <source>
        <dbReference type="EMBL" id="VDN24622.1"/>
    </source>
</evidence>
<accession>A0A3P7PY17</accession>
<name>A0A3P7PY17_CYLGO</name>
<gene>
    <name evidence="1" type="ORF">CGOC_LOCUS9878</name>
</gene>
<dbReference type="EMBL" id="UYRV01108744">
    <property type="protein sequence ID" value="VDN24622.1"/>
    <property type="molecule type" value="Genomic_DNA"/>
</dbReference>
<organism evidence="1 2">
    <name type="scientific">Cylicostephanus goldi</name>
    <name type="common">Nematode worm</name>
    <dbReference type="NCBI Taxonomy" id="71465"/>
    <lineage>
        <taxon>Eukaryota</taxon>
        <taxon>Metazoa</taxon>
        <taxon>Ecdysozoa</taxon>
        <taxon>Nematoda</taxon>
        <taxon>Chromadorea</taxon>
        <taxon>Rhabditida</taxon>
        <taxon>Rhabditina</taxon>
        <taxon>Rhabditomorpha</taxon>
        <taxon>Strongyloidea</taxon>
        <taxon>Strongylidae</taxon>
        <taxon>Cylicostephanus</taxon>
    </lineage>
</organism>
<keyword evidence="2" id="KW-1185">Reference proteome</keyword>
<reference evidence="1 2" key="1">
    <citation type="submission" date="2018-11" db="EMBL/GenBank/DDBJ databases">
        <authorList>
            <consortium name="Pathogen Informatics"/>
        </authorList>
    </citation>
    <scope>NUCLEOTIDE SEQUENCE [LARGE SCALE GENOMIC DNA]</scope>
</reference>
<dbReference type="Proteomes" id="UP000271889">
    <property type="component" value="Unassembled WGS sequence"/>
</dbReference>
<dbReference type="OrthoDB" id="5839736at2759"/>
<proteinExistence type="predicted"/>
<protein>
    <submittedName>
        <fullName evidence="1">Uncharacterized protein</fullName>
    </submittedName>
</protein>
<sequence>MILTYISITALEGIHCVFVADLLNLGLNQTTYDKEWNLTAHIANYFENARIRSSGGLWTYGYNMRAQHEDFNDVFKNMSTNWADFATNAKQYLKVNPKGENCFPPGGNKRPEAFVLSNTSSQLSPNNNKNKWKISTPSLSEEKMRGARNTANIFCIYRGVVTCDS</sequence>
<evidence type="ECO:0000313" key="2">
    <source>
        <dbReference type="Proteomes" id="UP000271889"/>
    </source>
</evidence>
<dbReference type="AlphaFoldDB" id="A0A3P7PY17"/>